<dbReference type="InterPro" id="IPR050546">
    <property type="entry name" value="Glycosyl_Hydrlase_16"/>
</dbReference>
<dbReference type="Gene3D" id="2.60.120.200">
    <property type="match status" value="1"/>
</dbReference>
<dbReference type="GO" id="GO:0005975">
    <property type="term" value="P:carbohydrate metabolic process"/>
    <property type="evidence" value="ECO:0007669"/>
    <property type="project" value="InterPro"/>
</dbReference>
<feature type="chain" id="PRO_5043010755" evidence="1">
    <location>
        <begin position="20"/>
        <end position="400"/>
    </location>
</feature>
<name>A0AAN8REH3_9PEZI</name>
<protein>
    <submittedName>
        <fullName evidence="3">Carbohydrate binding 6</fullName>
    </submittedName>
</protein>
<gene>
    <name evidence="3" type="primary">LAMA1_1</name>
    <name evidence="3" type="ORF">TWF718_005832</name>
</gene>
<dbReference type="Proteomes" id="UP001313282">
    <property type="component" value="Unassembled WGS sequence"/>
</dbReference>
<dbReference type="InterPro" id="IPR013320">
    <property type="entry name" value="ConA-like_dom_sf"/>
</dbReference>
<evidence type="ECO:0000256" key="1">
    <source>
        <dbReference type="SAM" id="SignalP"/>
    </source>
</evidence>
<dbReference type="AlphaFoldDB" id="A0AAN8REH3"/>
<dbReference type="SUPFAM" id="SSF49899">
    <property type="entry name" value="Concanavalin A-like lectins/glucanases"/>
    <property type="match status" value="1"/>
</dbReference>
<sequence length="400" mass="44392">MRCIATFLTFSSLFSVISARYNISISNQRTTSKVPQRSGFKLTWSDTFSQPGAISSEWQYDIGTSYPGGPPNWGTGEVQRYTTSLQNVYVSKNQQLNIVPLRNPRTGEWTSARIETVRDGFKCQAGGEMIIEARILLPGGGRQDGVWAAFWAMGRKFRRNGNYGWPNTGEWDIMEAVNGGSTILGTVHCGVFPGGPCDEPNGIGGTTSIARGIFNTYALRIDRTSGEWERESLTWSVNGEEYHSISGYNVGDYRTWSNLVHEPFFLLLNVAMGGGFPNAWAGRDTPIAETTPGYAHEFLNHVLQRCKAKTGRKKHVCPNAEGVLKHAPPVQDLRCVRPVEIQQSSTHMSKKCCLQEPYLVLRESLAVHDTNLPSSVECQSFTNIVNDVIGLQRGFQPCLR</sequence>
<reference evidence="3 4" key="1">
    <citation type="submission" date="2019-10" db="EMBL/GenBank/DDBJ databases">
        <authorList>
            <person name="Palmer J.M."/>
        </authorList>
    </citation>
    <scope>NUCLEOTIDE SEQUENCE [LARGE SCALE GENOMIC DNA]</scope>
    <source>
        <strain evidence="3 4">TWF718</strain>
    </source>
</reference>
<keyword evidence="1" id="KW-0732">Signal</keyword>
<accession>A0AAN8REH3</accession>
<evidence type="ECO:0000313" key="4">
    <source>
        <dbReference type="Proteomes" id="UP001313282"/>
    </source>
</evidence>
<dbReference type="InterPro" id="IPR000757">
    <property type="entry name" value="Beta-glucanase-like"/>
</dbReference>
<comment type="caution">
    <text evidence="3">The sequence shown here is derived from an EMBL/GenBank/DDBJ whole genome shotgun (WGS) entry which is preliminary data.</text>
</comment>
<dbReference type="PROSITE" id="PS51762">
    <property type="entry name" value="GH16_2"/>
    <property type="match status" value="1"/>
</dbReference>
<feature type="signal peptide" evidence="1">
    <location>
        <begin position="1"/>
        <end position="19"/>
    </location>
</feature>
<dbReference type="EMBL" id="JAVHNR010000003">
    <property type="protein sequence ID" value="KAK6348011.1"/>
    <property type="molecule type" value="Genomic_DNA"/>
</dbReference>
<evidence type="ECO:0000313" key="3">
    <source>
        <dbReference type="EMBL" id="KAK6348011.1"/>
    </source>
</evidence>
<feature type="domain" description="GH16" evidence="2">
    <location>
        <begin position="42"/>
        <end position="310"/>
    </location>
</feature>
<dbReference type="PANTHER" id="PTHR10963:SF60">
    <property type="entry name" value="GRAM-NEGATIVE BACTERIA-BINDING PROTEIN 1-RELATED"/>
    <property type="match status" value="1"/>
</dbReference>
<keyword evidence="4" id="KW-1185">Reference proteome</keyword>
<organism evidence="3 4">
    <name type="scientific">Orbilia javanica</name>
    <dbReference type="NCBI Taxonomy" id="47235"/>
    <lineage>
        <taxon>Eukaryota</taxon>
        <taxon>Fungi</taxon>
        <taxon>Dikarya</taxon>
        <taxon>Ascomycota</taxon>
        <taxon>Pezizomycotina</taxon>
        <taxon>Orbiliomycetes</taxon>
        <taxon>Orbiliales</taxon>
        <taxon>Orbiliaceae</taxon>
        <taxon>Orbilia</taxon>
    </lineage>
</organism>
<dbReference type="GO" id="GO:0004553">
    <property type="term" value="F:hydrolase activity, hydrolyzing O-glycosyl compounds"/>
    <property type="evidence" value="ECO:0007669"/>
    <property type="project" value="InterPro"/>
</dbReference>
<dbReference type="PANTHER" id="PTHR10963">
    <property type="entry name" value="GLYCOSYL HYDROLASE-RELATED"/>
    <property type="match status" value="1"/>
</dbReference>
<evidence type="ECO:0000259" key="2">
    <source>
        <dbReference type="PROSITE" id="PS51762"/>
    </source>
</evidence>
<proteinExistence type="predicted"/>